<protein>
    <submittedName>
        <fullName evidence="1">Uncharacterized protein</fullName>
    </submittedName>
</protein>
<evidence type="ECO:0000313" key="2">
    <source>
        <dbReference type="Proteomes" id="UP001470230"/>
    </source>
</evidence>
<keyword evidence="2" id="KW-1185">Reference proteome</keyword>
<sequence length="64" mass="7769">MDSVEIITRSSVEAELYYYGYRPNNGYHFVSQENGFITSDIWDFWADTCLFPEILRRRELFQYD</sequence>
<name>A0ABR2ILY8_9EUKA</name>
<accession>A0ABR2ILY8</accession>
<dbReference type="Proteomes" id="UP001470230">
    <property type="component" value="Unassembled WGS sequence"/>
</dbReference>
<reference evidence="1 2" key="1">
    <citation type="submission" date="2024-04" db="EMBL/GenBank/DDBJ databases">
        <title>Tritrichomonas musculus Genome.</title>
        <authorList>
            <person name="Alves-Ferreira E."/>
            <person name="Grigg M."/>
            <person name="Lorenzi H."/>
            <person name="Galac M."/>
        </authorList>
    </citation>
    <scope>NUCLEOTIDE SEQUENCE [LARGE SCALE GENOMIC DNA]</scope>
    <source>
        <strain evidence="1 2">EAF2021</strain>
    </source>
</reference>
<organism evidence="1 2">
    <name type="scientific">Tritrichomonas musculus</name>
    <dbReference type="NCBI Taxonomy" id="1915356"/>
    <lineage>
        <taxon>Eukaryota</taxon>
        <taxon>Metamonada</taxon>
        <taxon>Parabasalia</taxon>
        <taxon>Tritrichomonadida</taxon>
        <taxon>Tritrichomonadidae</taxon>
        <taxon>Tritrichomonas</taxon>
    </lineage>
</organism>
<gene>
    <name evidence="1" type="ORF">M9Y10_010432</name>
</gene>
<evidence type="ECO:0000313" key="1">
    <source>
        <dbReference type="EMBL" id="KAK8864905.1"/>
    </source>
</evidence>
<dbReference type="EMBL" id="JAPFFF010000016">
    <property type="protein sequence ID" value="KAK8864905.1"/>
    <property type="molecule type" value="Genomic_DNA"/>
</dbReference>
<proteinExistence type="predicted"/>
<comment type="caution">
    <text evidence="1">The sequence shown here is derived from an EMBL/GenBank/DDBJ whole genome shotgun (WGS) entry which is preliminary data.</text>
</comment>